<dbReference type="RefSeq" id="WP_152216325.1">
    <property type="nucleotide sequence ID" value="NZ_WESC01000008.1"/>
</dbReference>
<dbReference type="Proteomes" id="UP000468901">
    <property type="component" value="Unassembled WGS sequence"/>
</dbReference>
<proteinExistence type="predicted"/>
<dbReference type="PANTHER" id="PTHR42951:SF22">
    <property type="entry name" value="METALLO BETA-LACTAMASE SUPERFAMILY LIPOPROTEIN"/>
    <property type="match status" value="1"/>
</dbReference>
<dbReference type="EMBL" id="WESC01000008">
    <property type="protein sequence ID" value="KAB7739946.1"/>
    <property type="molecule type" value="Genomic_DNA"/>
</dbReference>
<reference evidence="2 3" key="1">
    <citation type="submission" date="2019-09" db="EMBL/GenBank/DDBJ databases">
        <title>Parvibaculum sedimenti sp. nov., isolated from sediment.</title>
        <authorList>
            <person name="Wang Y."/>
        </authorList>
    </citation>
    <scope>NUCLEOTIDE SEQUENCE [LARGE SCALE GENOMIC DNA]</scope>
    <source>
        <strain evidence="2 3">HXT-9</strain>
    </source>
</reference>
<dbReference type="InterPro" id="IPR048933">
    <property type="entry name" value="B_lactamase-like_C"/>
</dbReference>
<keyword evidence="2" id="KW-0378">Hydrolase</keyword>
<evidence type="ECO:0000313" key="2">
    <source>
        <dbReference type="EMBL" id="KAB7739946.1"/>
    </source>
</evidence>
<dbReference type="InterPro" id="IPR050855">
    <property type="entry name" value="NDM-1-like"/>
</dbReference>
<dbReference type="PANTHER" id="PTHR42951">
    <property type="entry name" value="METALLO-BETA-LACTAMASE DOMAIN-CONTAINING"/>
    <property type="match status" value="1"/>
</dbReference>
<accession>A0A6N6VHS3</accession>
<dbReference type="SUPFAM" id="SSF56281">
    <property type="entry name" value="Metallo-hydrolase/oxidoreductase"/>
    <property type="match status" value="1"/>
</dbReference>
<evidence type="ECO:0000259" key="1">
    <source>
        <dbReference type="SMART" id="SM00849"/>
    </source>
</evidence>
<sequence length="351" mass="39527">MSDVSLTEPVESALRYPLSRIPAPGEAMEAAPGIYWVRMPLPFQLDHINLWLLEEDDGWTVVDTGVSSDEVMDLWRQVFATGLKGKPITRLVVTHLHPDHVGLAGWFTREWGIDLHMSRTDFLMCRNLVLDTGREAPKAALDFYRAAGFSERGLESYSKRFGGFGERVSPLPDIFRRLKAGDEMTIGGRRWQIVIGSGHAPEHVSLYCEEAKILISGDQVLPRISSNVSVHPTEAYENPLEDWLESCHRIRATLPADLLVLPAHNEPFYGLHTRMTQLIDGHEEGLSRLHDLLAEPKRVIDVFPALFKRKIGPEVFFMATGESIAHLNCLLGRGKASVERNEKGVDWYRAI</sequence>
<dbReference type="GO" id="GO:0016787">
    <property type="term" value="F:hydrolase activity"/>
    <property type="evidence" value="ECO:0007669"/>
    <property type="project" value="UniProtKB-KW"/>
</dbReference>
<protein>
    <submittedName>
        <fullName evidence="2">MBL fold metallo-hydrolase</fullName>
    </submittedName>
</protein>
<feature type="domain" description="Metallo-beta-lactamase" evidence="1">
    <location>
        <begin position="47"/>
        <end position="264"/>
    </location>
</feature>
<dbReference type="InterPro" id="IPR036388">
    <property type="entry name" value="WH-like_DNA-bd_sf"/>
</dbReference>
<dbReference type="AlphaFoldDB" id="A0A6N6VHS3"/>
<dbReference type="Gene3D" id="1.10.10.10">
    <property type="entry name" value="Winged helix-like DNA-binding domain superfamily/Winged helix DNA-binding domain"/>
    <property type="match status" value="1"/>
</dbReference>
<dbReference type="Pfam" id="PF21221">
    <property type="entry name" value="B_lactamase-like_C"/>
    <property type="match status" value="1"/>
</dbReference>
<gene>
    <name evidence="2" type="ORF">F2P47_10600</name>
</gene>
<dbReference type="InterPro" id="IPR001279">
    <property type="entry name" value="Metallo-B-lactamas"/>
</dbReference>
<dbReference type="SMART" id="SM00849">
    <property type="entry name" value="Lactamase_B"/>
    <property type="match status" value="1"/>
</dbReference>
<evidence type="ECO:0000313" key="3">
    <source>
        <dbReference type="Proteomes" id="UP000468901"/>
    </source>
</evidence>
<comment type="caution">
    <text evidence="2">The sequence shown here is derived from an EMBL/GenBank/DDBJ whole genome shotgun (WGS) entry which is preliminary data.</text>
</comment>
<organism evidence="2 3">
    <name type="scientific">Parvibaculum sedimenti</name>
    <dbReference type="NCBI Taxonomy" id="2608632"/>
    <lineage>
        <taxon>Bacteria</taxon>
        <taxon>Pseudomonadati</taxon>
        <taxon>Pseudomonadota</taxon>
        <taxon>Alphaproteobacteria</taxon>
        <taxon>Hyphomicrobiales</taxon>
        <taxon>Parvibaculaceae</taxon>
        <taxon>Parvibaculum</taxon>
    </lineage>
</organism>
<keyword evidence="3" id="KW-1185">Reference proteome</keyword>
<name>A0A6N6VHS3_9HYPH</name>
<dbReference type="Pfam" id="PF00753">
    <property type="entry name" value="Lactamase_B"/>
    <property type="match status" value="1"/>
</dbReference>
<dbReference type="Gene3D" id="3.60.15.10">
    <property type="entry name" value="Ribonuclease Z/Hydroxyacylglutathione hydrolase-like"/>
    <property type="match status" value="1"/>
</dbReference>
<dbReference type="InterPro" id="IPR036866">
    <property type="entry name" value="RibonucZ/Hydroxyglut_hydro"/>
</dbReference>